<accession>A0A517N2B7</accession>
<evidence type="ECO:0000313" key="1">
    <source>
        <dbReference type="EMBL" id="QDT01300.1"/>
    </source>
</evidence>
<dbReference type="EMBL" id="CP036263">
    <property type="protein sequence ID" value="QDT01300.1"/>
    <property type="molecule type" value="Genomic_DNA"/>
</dbReference>
<name>A0A517N2B7_9BACT</name>
<sequence>MGLDTRAELKRKPAAMLRKRNSAAAKLIEAVQFNAGA</sequence>
<organism evidence="1 2">
    <name type="scientific">Adhaeretor mobilis</name>
    <dbReference type="NCBI Taxonomy" id="1930276"/>
    <lineage>
        <taxon>Bacteria</taxon>
        <taxon>Pseudomonadati</taxon>
        <taxon>Planctomycetota</taxon>
        <taxon>Planctomycetia</taxon>
        <taxon>Pirellulales</taxon>
        <taxon>Lacipirellulaceae</taxon>
        <taxon>Adhaeretor</taxon>
    </lineage>
</organism>
<reference evidence="1 2" key="1">
    <citation type="submission" date="2019-02" db="EMBL/GenBank/DDBJ databases">
        <title>Deep-cultivation of Planctomycetes and their phenomic and genomic characterization uncovers novel biology.</title>
        <authorList>
            <person name="Wiegand S."/>
            <person name="Jogler M."/>
            <person name="Boedeker C."/>
            <person name="Pinto D."/>
            <person name="Vollmers J."/>
            <person name="Rivas-Marin E."/>
            <person name="Kohn T."/>
            <person name="Peeters S.H."/>
            <person name="Heuer A."/>
            <person name="Rast P."/>
            <person name="Oberbeckmann S."/>
            <person name="Bunk B."/>
            <person name="Jeske O."/>
            <person name="Meyerdierks A."/>
            <person name="Storesund J.E."/>
            <person name="Kallscheuer N."/>
            <person name="Luecker S."/>
            <person name="Lage O.M."/>
            <person name="Pohl T."/>
            <person name="Merkel B.J."/>
            <person name="Hornburger P."/>
            <person name="Mueller R.-W."/>
            <person name="Bruemmer F."/>
            <person name="Labrenz M."/>
            <person name="Spormann A.M."/>
            <person name="Op den Camp H."/>
            <person name="Overmann J."/>
            <person name="Amann R."/>
            <person name="Jetten M.S.M."/>
            <person name="Mascher T."/>
            <person name="Medema M.H."/>
            <person name="Devos D.P."/>
            <person name="Kaster A.-K."/>
            <person name="Ovreas L."/>
            <person name="Rohde M."/>
            <person name="Galperin M.Y."/>
            <person name="Jogler C."/>
        </authorList>
    </citation>
    <scope>NUCLEOTIDE SEQUENCE [LARGE SCALE GENOMIC DNA]</scope>
    <source>
        <strain evidence="1 2">HG15A2</strain>
    </source>
</reference>
<proteinExistence type="predicted"/>
<dbReference type="Proteomes" id="UP000319852">
    <property type="component" value="Chromosome"/>
</dbReference>
<gene>
    <name evidence="1" type="ORF">HG15A2_46420</name>
</gene>
<keyword evidence="2" id="KW-1185">Reference proteome</keyword>
<protein>
    <submittedName>
        <fullName evidence="1">Uncharacterized protein</fullName>
    </submittedName>
</protein>
<dbReference type="AlphaFoldDB" id="A0A517N2B7"/>
<evidence type="ECO:0000313" key="2">
    <source>
        <dbReference type="Proteomes" id="UP000319852"/>
    </source>
</evidence>
<dbReference type="KEGG" id="amob:HG15A2_46420"/>